<protein>
    <submittedName>
        <fullName evidence="1">Uncharacterized protein</fullName>
    </submittedName>
</protein>
<accession>A0ACC2RXN9</accession>
<sequence>MGDVLPQKQKPSRVLVTLAISGRDSIKVRAGCSLSVGSNLNMSLNEGRWPPLQERPRFSSSWVSLTTSRVQVDPRCCNSYSSKGNKGR</sequence>
<comment type="caution">
    <text evidence="1">The sequence shown here is derived from an EMBL/GenBank/DDBJ whole genome shotgun (WGS) entry which is preliminary data.</text>
</comment>
<evidence type="ECO:0000313" key="1">
    <source>
        <dbReference type="EMBL" id="KAJ9054760.1"/>
    </source>
</evidence>
<name>A0ACC2RXN9_9FUNG</name>
<dbReference type="Proteomes" id="UP001165960">
    <property type="component" value="Unassembled WGS sequence"/>
</dbReference>
<gene>
    <name evidence="1" type="ORF">DSO57_1010847</name>
</gene>
<evidence type="ECO:0000313" key="2">
    <source>
        <dbReference type="Proteomes" id="UP001165960"/>
    </source>
</evidence>
<organism evidence="1 2">
    <name type="scientific">Entomophthora muscae</name>
    <dbReference type="NCBI Taxonomy" id="34485"/>
    <lineage>
        <taxon>Eukaryota</taxon>
        <taxon>Fungi</taxon>
        <taxon>Fungi incertae sedis</taxon>
        <taxon>Zoopagomycota</taxon>
        <taxon>Entomophthoromycotina</taxon>
        <taxon>Entomophthoromycetes</taxon>
        <taxon>Entomophthorales</taxon>
        <taxon>Entomophthoraceae</taxon>
        <taxon>Entomophthora</taxon>
    </lineage>
</organism>
<reference evidence="1" key="1">
    <citation type="submission" date="2022-04" db="EMBL/GenBank/DDBJ databases">
        <title>Genome of the entomopathogenic fungus Entomophthora muscae.</title>
        <authorList>
            <person name="Elya C."/>
            <person name="Lovett B.R."/>
            <person name="Lee E."/>
            <person name="Macias A.M."/>
            <person name="Hajek A.E."/>
            <person name="De Bivort B.L."/>
            <person name="Kasson M.T."/>
            <person name="De Fine Licht H.H."/>
            <person name="Stajich J.E."/>
        </authorList>
    </citation>
    <scope>NUCLEOTIDE SEQUENCE</scope>
    <source>
        <strain evidence="1">Berkeley</strain>
    </source>
</reference>
<proteinExistence type="predicted"/>
<keyword evidence="2" id="KW-1185">Reference proteome</keyword>
<dbReference type="EMBL" id="QTSX02006426">
    <property type="protein sequence ID" value="KAJ9054760.1"/>
    <property type="molecule type" value="Genomic_DNA"/>
</dbReference>